<dbReference type="EMBL" id="LNYL01000051">
    <property type="protein sequence ID" value="KTD24086.1"/>
    <property type="molecule type" value="Genomic_DNA"/>
</dbReference>
<dbReference type="PROSITE" id="PS01296">
    <property type="entry name" value="RSMI"/>
    <property type="match status" value="1"/>
</dbReference>
<dbReference type="AlphaFoldDB" id="A0A0W0VWS5"/>
<keyword evidence="4 6" id="KW-0808">Transferase</keyword>
<dbReference type="OrthoDB" id="9809084at2"/>
<dbReference type="InterPro" id="IPR018063">
    <property type="entry name" value="SAM_MeTrfase_RsmI_CS"/>
</dbReference>
<dbReference type="EC" id="2.1.1.198" evidence="6"/>
<comment type="similarity">
    <text evidence="6">Belongs to the methyltransferase superfamily. RsmI family.</text>
</comment>
<dbReference type="InterPro" id="IPR008189">
    <property type="entry name" value="rRNA_ssu_MeTfrase_I"/>
</dbReference>
<accession>A0A0W0VWS5</accession>
<keyword evidence="1 6" id="KW-0963">Cytoplasm</keyword>
<dbReference type="InterPro" id="IPR014776">
    <property type="entry name" value="4pyrrole_Mease_sub2"/>
</dbReference>
<evidence type="ECO:0000256" key="2">
    <source>
        <dbReference type="ARBA" id="ARBA00022552"/>
    </source>
</evidence>
<evidence type="ECO:0000256" key="1">
    <source>
        <dbReference type="ARBA" id="ARBA00022490"/>
    </source>
</evidence>
<evidence type="ECO:0000256" key="5">
    <source>
        <dbReference type="ARBA" id="ARBA00022691"/>
    </source>
</evidence>
<evidence type="ECO:0000259" key="7">
    <source>
        <dbReference type="Pfam" id="PF00590"/>
    </source>
</evidence>
<dbReference type="InterPro" id="IPR000878">
    <property type="entry name" value="4pyrrol_Mease"/>
</dbReference>
<evidence type="ECO:0000313" key="9">
    <source>
        <dbReference type="EMBL" id="KTD24086.1"/>
    </source>
</evidence>
<organism evidence="9 10">
    <name type="scientific">Legionella maceachernii</name>
    <dbReference type="NCBI Taxonomy" id="466"/>
    <lineage>
        <taxon>Bacteria</taxon>
        <taxon>Pseudomonadati</taxon>
        <taxon>Pseudomonadota</taxon>
        <taxon>Gammaproteobacteria</taxon>
        <taxon>Legionellales</taxon>
        <taxon>Legionellaceae</taxon>
        <taxon>Legionella</taxon>
    </lineage>
</organism>
<dbReference type="InterPro" id="IPR053910">
    <property type="entry name" value="RsmI_HTH"/>
</dbReference>
<dbReference type="Proteomes" id="UP000054908">
    <property type="component" value="Unassembled WGS sequence"/>
</dbReference>
<name>A0A0W0VWS5_9GAMM</name>
<dbReference type="Gene3D" id="3.30.950.10">
    <property type="entry name" value="Methyltransferase, Cobalt-precorrin-4 Transmethylase, Domain 2"/>
    <property type="match status" value="1"/>
</dbReference>
<dbReference type="PATRIC" id="fig|466.6.peg.3172"/>
<evidence type="ECO:0000259" key="8">
    <source>
        <dbReference type="Pfam" id="PF23016"/>
    </source>
</evidence>
<dbReference type="PANTHER" id="PTHR46111">
    <property type="entry name" value="RIBOSOMAL RNA SMALL SUBUNIT METHYLTRANSFERASE I"/>
    <property type="match status" value="1"/>
</dbReference>
<dbReference type="CDD" id="cd11648">
    <property type="entry name" value="RsmI"/>
    <property type="match status" value="1"/>
</dbReference>
<keyword evidence="5 6" id="KW-0949">S-adenosyl-L-methionine</keyword>
<feature type="domain" description="RsmI HTH" evidence="8">
    <location>
        <begin position="246"/>
        <end position="281"/>
    </location>
</feature>
<dbReference type="InterPro" id="IPR035996">
    <property type="entry name" value="4pyrrol_Methylase_sf"/>
</dbReference>
<evidence type="ECO:0000256" key="3">
    <source>
        <dbReference type="ARBA" id="ARBA00022603"/>
    </source>
</evidence>
<evidence type="ECO:0000256" key="6">
    <source>
        <dbReference type="HAMAP-Rule" id="MF_01877"/>
    </source>
</evidence>
<dbReference type="NCBIfam" id="TIGR00096">
    <property type="entry name" value="16S rRNA (cytidine(1402)-2'-O)-methyltransferase"/>
    <property type="match status" value="1"/>
</dbReference>
<dbReference type="Pfam" id="PF00590">
    <property type="entry name" value="TP_methylase"/>
    <property type="match status" value="1"/>
</dbReference>
<dbReference type="GO" id="GO:0070677">
    <property type="term" value="F:rRNA (cytosine-2'-O-)-methyltransferase activity"/>
    <property type="evidence" value="ECO:0007669"/>
    <property type="project" value="UniProtKB-UniRule"/>
</dbReference>
<keyword evidence="3 6" id="KW-0489">Methyltransferase</keyword>
<comment type="caution">
    <text evidence="9">The sequence shown here is derived from an EMBL/GenBank/DDBJ whole genome shotgun (WGS) entry which is preliminary data.</text>
</comment>
<protein>
    <recommendedName>
        <fullName evidence="6">Ribosomal RNA small subunit methyltransferase I</fullName>
        <ecNumber evidence="6">2.1.1.198</ecNumber>
    </recommendedName>
    <alternativeName>
        <fullName evidence="6">16S rRNA 2'-O-ribose C1402 methyltransferase</fullName>
    </alternativeName>
    <alternativeName>
        <fullName evidence="6">rRNA (cytidine-2'-O-)-methyltransferase RsmI</fullName>
    </alternativeName>
</protein>
<comment type="catalytic activity">
    <reaction evidence="6">
        <text>cytidine(1402) in 16S rRNA + S-adenosyl-L-methionine = 2'-O-methylcytidine(1402) in 16S rRNA + S-adenosyl-L-homocysteine + H(+)</text>
        <dbReference type="Rhea" id="RHEA:42924"/>
        <dbReference type="Rhea" id="RHEA-COMP:10285"/>
        <dbReference type="Rhea" id="RHEA-COMP:10286"/>
        <dbReference type="ChEBI" id="CHEBI:15378"/>
        <dbReference type="ChEBI" id="CHEBI:57856"/>
        <dbReference type="ChEBI" id="CHEBI:59789"/>
        <dbReference type="ChEBI" id="CHEBI:74495"/>
        <dbReference type="ChEBI" id="CHEBI:82748"/>
        <dbReference type="EC" id="2.1.1.198"/>
    </reaction>
</comment>
<dbReference type="GO" id="GO:0005737">
    <property type="term" value="C:cytoplasm"/>
    <property type="evidence" value="ECO:0007669"/>
    <property type="project" value="UniProtKB-SubCell"/>
</dbReference>
<dbReference type="RefSeq" id="WP_058453635.1">
    <property type="nucleotide sequence ID" value="NZ_CAAAIB010000001.1"/>
</dbReference>
<evidence type="ECO:0000256" key="4">
    <source>
        <dbReference type="ARBA" id="ARBA00022679"/>
    </source>
</evidence>
<comment type="function">
    <text evidence="6">Catalyzes the 2'-O-methylation of the ribose of cytidine 1402 (C1402) in 16S rRNA.</text>
</comment>
<keyword evidence="2 6" id="KW-0698">rRNA processing</keyword>
<dbReference type="SUPFAM" id="SSF53790">
    <property type="entry name" value="Tetrapyrrole methylase"/>
    <property type="match status" value="1"/>
</dbReference>
<dbReference type="FunFam" id="3.40.1010.10:FF:000007">
    <property type="entry name" value="Ribosomal RNA small subunit methyltransferase I"/>
    <property type="match status" value="1"/>
</dbReference>
<gene>
    <name evidence="6" type="primary">rsmI</name>
    <name evidence="9" type="ORF">Lmac_2959</name>
</gene>
<sequence>MVKTSATSSGVLYIVATPIGHRDDISLRAIATLKSVDTILAEDTRHSGQLLDSLGIHKPLLSLHAHNEATKAEAIIEALQQGKSFALISDAGTPLISDPGFPLVRLARQKQISVIPIPGPCALTAALSAAGVPCDTFTFIGFLPAKHTARKAKLESLKTSEHTLVFYESTHRILDCLDDLIEVYGQTYEMVVAKELTKAFEQFISGTPQDIKDWFLEDKARCKGEFVFILPAREEEKNANRNEEGMLSLLLKELPLKQAVKIASLLTQKNKNELYKLALALTDKGKNSN</sequence>
<dbReference type="HAMAP" id="MF_01877">
    <property type="entry name" value="16SrRNA_methyltr_I"/>
    <property type="match status" value="1"/>
</dbReference>
<evidence type="ECO:0000313" key="10">
    <source>
        <dbReference type="Proteomes" id="UP000054908"/>
    </source>
</evidence>
<dbReference type="STRING" id="466.Lmac_2959"/>
<dbReference type="InterPro" id="IPR014777">
    <property type="entry name" value="4pyrrole_Mease_sub1"/>
</dbReference>
<reference evidence="9 10" key="1">
    <citation type="submission" date="2015-11" db="EMBL/GenBank/DDBJ databases">
        <title>Genomic analysis of 38 Legionella species identifies large and diverse effector repertoires.</title>
        <authorList>
            <person name="Burstein D."/>
            <person name="Amaro F."/>
            <person name="Zusman T."/>
            <person name="Lifshitz Z."/>
            <person name="Cohen O."/>
            <person name="Gilbert J.A."/>
            <person name="Pupko T."/>
            <person name="Shuman H.A."/>
            <person name="Segal G."/>
        </authorList>
    </citation>
    <scope>NUCLEOTIDE SEQUENCE [LARGE SCALE GENOMIC DNA]</scope>
    <source>
        <strain evidence="9 10">PX-1-G2-E2</strain>
    </source>
</reference>
<dbReference type="Gene3D" id="3.40.1010.10">
    <property type="entry name" value="Cobalt-precorrin-4 Transmethylase, Domain 1"/>
    <property type="match status" value="1"/>
</dbReference>
<dbReference type="PANTHER" id="PTHR46111:SF1">
    <property type="entry name" value="RIBOSOMAL RNA SMALL SUBUNIT METHYLTRANSFERASE I"/>
    <property type="match status" value="1"/>
</dbReference>
<comment type="subcellular location">
    <subcellularLocation>
        <location evidence="6">Cytoplasm</location>
    </subcellularLocation>
</comment>
<dbReference type="FunFam" id="3.30.950.10:FF:000002">
    <property type="entry name" value="Ribosomal RNA small subunit methyltransferase I"/>
    <property type="match status" value="1"/>
</dbReference>
<feature type="domain" description="Tetrapyrrole methylase" evidence="7">
    <location>
        <begin position="12"/>
        <end position="210"/>
    </location>
</feature>
<dbReference type="PIRSF" id="PIRSF005917">
    <property type="entry name" value="MTase_YraL"/>
    <property type="match status" value="1"/>
</dbReference>
<proteinExistence type="inferred from homology"/>
<keyword evidence="10" id="KW-1185">Reference proteome</keyword>
<dbReference type="Pfam" id="PF23016">
    <property type="entry name" value="RsmI_C"/>
    <property type="match status" value="1"/>
</dbReference>